<dbReference type="RefSeq" id="WP_212705556.1">
    <property type="nucleotide sequence ID" value="NZ_CP073581.1"/>
</dbReference>
<name>A0A975PNJ0_9RHOB</name>
<dbReference type="SUPFAM" id="SSF55729">
    <property type="entry name" value="Acyl-CoA N-acyltransferases (Nat)"/>
    <property type="match status" value="1"/>
</dbReference>
<dbReference type="AlphaFoldDB" id="A0A975PNJ0"/>
<dbReference type="InterPro" id="IPR050832">
    <property type="entry name" value="Bact_Acetyltransf"/>
</dbReference>
<keyword evidence="1" id="KW-0808">Transferase</keyword>
<keyword evidence="5" id="KW-1185">Reference proteome</keyword>
<accession>A0A975PNJ0</accession>
<dbReference type="Proteomes" id="UP000683291">
    <property type="component" value="Chromosome 1"/>
</dbReference>
<dbReference type="Gene3D" id="3.40.630.30">
    <property type="match status" value="1"/>
</dbReference>
<dbReference type="EMBL" id="CP073581">
    <property type="protein sequence ID" value="QUJ77360.1"/>
    <property type="molecule type" value="Genomic_DNA"/>
</dbReference>
<evidence type="ECO:0000259" key="3">
    <source>
        <dbReference type="PROSITE" id="PS51186"/>
    </source>
</evidence>
<dbReference type="KEGG" id="sual:KDD17_05000"/>
<gene>
    <name evidence="4" type="ORF">KDD17_05000</name>
</gene>
<dbReference type="GO" id="GO:0016747">
    <property type="term" value="F:acyltransferase activity, transferring groups other than amino-acyl groups"/>
    <property type="evidence" value="ECO:0007669"/>
    <property type="project" value="InterPro"/>
</dbReference>
<evidence type="ECO:0000256" key="1">
    <source>
        <dbReference type="ARBA" id="ARBA00022679"/>
    </source>
</evidence>
<dbReference type="InterPro" id="IPR000182">
    <property type="entry name" value="GNAT_dom"/>
</dbReference>
<reference evidence="4" key="1">
    <citation type="submission" date="2021-04" db="EMBL/GenBank/DDBJ databases">
        <title>Complete genome sequence for Sulfitobacter sp. strain JK7-1.</title>
        <authorList>
            <person name="Park S.-J."/>
        </authorList>
    </citation>
    <scope>NUCLEOTIDE SEQUENCE</scope>
    <source>
        <strain evidence="4">JK7-1</strain>
    </source>
</reference>
<evidence type="ECO:0000313" key="5">
    <source>
        <dbReference type="Proteomes" id="UP000683291"/>
    </source>
</evidence>
<proteinExistence type="predicted"/>
<organism evidence="4 5">
    <name type="scientific">Sulfitobacter albidus</name>
    <dbReference type="NCBI Taxonomy" id="2829501"/>
    <lineage>
        <taxon>Bacteria</taxon>
        <taxon>Pseudomonadati</taxon>
        <taxon>Pseudomonadota</taxon>
        <taxon>Alphaproteobacteria</taxon>
        <taxon>Rhodobacterales</taxon>
        <taxon>Roseobacteraceae</taxon>
        <taxon>Sulfitobacter</taxon>
    </lineage>
</organism>
<dbReference type="PANTHER" id="PTHR43877">
    <property type="entry name" value="AMINOALKYLPHOSPHONATE N-ACETYLTRANSFERASE-RELATED-RELATED"/>
    <property type="match status" value="1"/>
</dbReference>
<dbReference type="Pfam" id="PF00583">
    <property type="entry name" value="Acetyltransf_1"/>
    <property type="match status" value="1"/>
</dbReference>
<dbReference type="PROSITE" id="PS51186">
    <property type="entry name" value="GNAT"/>
    <property type="match status" value="1"/>
</dbReference>
<evidence type="ECO:0000313" key="4">
    <source>
        <dbReference type="EMBL" id="QUJ77360.1"/>
    </source>
</evidence>
<keyword evidence="2" id="KW-0012">Acyltransferase</keyword>
<protein>
    <submittedName>
        <fullName evidence="4">GNAT family N-acetyltransferase</fullName>
    </submittedName>
</protein>
<sequence length="153" mass="16180">MTFTIGPANPTDPAIRALIAAHIAHGDAHYPSESNHHLDVDDYADGKTTLYAAWDGETALGMLGIKPLSGTTAEVKSMHVLAAGRGRGVGTALLAHLLTAARKAGTTQLFLETGSAEASAAARRLYERHGFAYCPPFEGYSPDPNSVFMTRTL</sequence>
<evidence type="ECO:0000256" key="2">
    <source>
        <dbReference type="ARBA" id="ARBA00023315"/>
    </source>
</evidence>
<dbReference type="PANTHER" id="PTHR43877:SF5">
    <property type="entry name" value="BLL8307 PROTEIN"/>
    <property type="match status" value="1"/>
</dbReference>
<feature type="domain" description="N-acetyltransferase" evidence="3">
    <location>
        <begin position="3"/>
        <end position="153"/>
    </location>
</feature>
<dbReference type="InterPro" id="IPR016181">
    <property type="entry name" value="Acyl_CoA_acyltransferase"/>
</dbReference>